<evidence type="ECO:0000259" key="6">
    <source>
        <dbReference type="SMART" id="SM00903"/>
    </source>
</evidence>
<evidence type="ECO:0000313" key="8">
    <source>
        <dbReference type="Proteomes" id="UP001498771"/>
    </source>
</evidence>
<keyword evidence="8" id="KW-1185">Reference proteome</keyword>
<dbReference type="PANTHER" id="PTHR33798">
    <property type="entry name" value="FLAVOPROTEIN OXYGENASE"/>
    <property type="match status" value="1"/>
</dbReference>
<keyword evidence="2" id="KW-0285">Flavoprotein</keyword>
<evidence type="ECO:0000256" key="2">
    <source>
        <dbReference type="ARBA" id="ARBA00022630"/>
    </source>
</evidence>
<dbReference type="InterPro" id="IPR012349">
    <property type="entry name" value="Split_barrel_FMN-bd"/>
</dbReference>
<evidence type="ECO:0000256" key="1">
    <source>
        <dbReference type="ARBA" id="ARBA00001917"/>
    </source>
</evidence>
<comment type="cofactor">
    <cofactor evidence="1">
        <name>FMN</name>
        <dbReference type="ChEBI" id="CHEBI:58210"/>
    </cofactor>
</comment>
<protein>
    <recommendedName>
        <fullName evidence="6">Flavin reductase like domain-containing protein</fullName>
    </recommendedName>
</protein>
<evidence type="ECO:0000256" key="4">
    <source>
        <dbReference type="ARBA" id="ARBA00038054"/>
    </source>
</evidence>
<feature type="region of interest" description="Disordered" evidence="5">
    <location>
        <begin position="1"/>
        <end position="28"/>
    </location>
</feature>
<name>A0ABR1EXZ7_9ASCO</name>
<gene>
    <name evidence="7" type="ORF">BZA70DRAFT_292333</name>
</gene>
<evidence type="ECO:0000256" key="3">
    <source>
        <dbReference type="ARBA" id="ARBA00022643"/>
    </source>
</evidence>
<dbReference type="PANTHER" id="PTHR33798:SF5">
    <property type="entry name" value="FLAVIN REDUCTASE LIKE DOMAIN-CONTAINING PROTEIN"/>
    <property type="match status" value="1"/>
</dbReference>
<dbReference type="SUPFAM" id="SSF50475">
    <property type="entry name" value="FMN-binding split barrel"/>
    <property type="match status" value="1"/>
</dbReference>
<dbReference type="Gene3D" id="2.30.110.10">
    <property type="entry name" value="Electron Transport, Fmn-binding Protein, Chain A"/>
    <property type="match status" value="1"/>
</dbReference>
<evidence type="ECO:0000256" key="5">
    <source>
        <dbReference type="SAM" id="MobiDB-lite"/>
    </source>
</evidence>
<organism evidence="7 8">
    <name type="scientific">Myxozyma melibiosi</name>
    <dbReference type="NCBI Taxonomy" id="54550"/>
    <lineage>
        <taxon>Eukaryota</taxon>
        <taxon>Fungi</taxon>
        <taxon>Dikarya</taxon>
        <taxon>Ascomycota</taxon>
        <taxon>Saccharomycotina</taxon>
        <taxon>Lipomycetes</taxon>
        <taxon>Lipomycetales</taxon>
        <taxon>Lipomycetaceae</taxon>
        <taxon>Myxozyma</taxon>
    </lineage>
</organism>
<comment type="similarity">
    <text evidence="4">Belongs to the flavoredoxin family.</text>
</comment>
<proteinExistence type="inferred from homology"/>
<reference evidence="7 8" key="1">
    <citation type="submission" date="2024-03" db="EMBL/GenBank/DDBJ databases">
        <title>Genome-scale model development and genomic sequencing of the oleaginous clade Lipomyces.</title>
        <authorList>
            <consortium name="Lawrence Berkeley National Laboratory"/>
            <person name="Czajka J.J."/>
            <person name="Han Y."/>
            <person name="Kim J."/>
            <person name="Mondo S.J."/>
            <person name="Hofstad B.A."/>
            <person name="Robles A."/>
            <person name="Haridas S."/>
            <person name="Riley R."/>
            <person name="LaButti K."/>
            <person name="Pangilinan J."/>
            <person name="Andreopoulos W."/>
            <person name="Lipzen A."/>
            <person name="Yan J."/>
            <person name="Wang M."/>
            <person name="Ng V."/>
            <person name="Grigoriev I.V."/>
            <person name="Spatafora J.W."/>
            <person name="Magnuson J.K."/>
            <person name="Baker S.E."/>
            <person name="Pomraning K.R."/>
        </authorList>
    </citation>
    <scope>NUCLEOTIDE SEQUENCE [LARGE SCALE GENOMIC DNA]</scope>
    <source>
        <strain evidence="7 8">Phaff 52-87</strain>
    </source>
</reference>
<feature type="domain" description="Flavin reductase like" evidence="6">
    <location>
        <begin position="85"/>
        <end position="241"/>
    </location>
</feature>
<accession>A0ABR1EXZ7</accession>
<dbReference type="InterPro" id="IPR002563">
    <property type="entry name" value="Flavin_Rdtase-like_dom"/>
</dbReference>
<keyword evidence="3" id="KW-0288">FMN</keyword>
<dbReference type="GeneID" id="90039881"/>
<dbReference type="Pfam" id="PF01613">
    <property type="entry name" value="Flavin_Reduct"/>
    <property type="match status" value="1"/>
</dbReference>
<dbReference type="EMBL" id="JBBJBU010000019">
    <property type="protein sequence ID" value="KAK7202367.1"/>
    <property type="molecule type" value="Genomic_DNA"/>
</dbReference>
<dbReference type="SMART" id="SM00903">
    <property type="entry name" value="Flavin_Reduct"/>
    <property type="match status" value="1"/>
</dbReference>
<evidence type="ECO:0000313" key="7">
    <source>
        <dbReference type="EMBL" id="KAK7202367.1"/>
    </source>
</evidence>
<dbReference type="RefSeq" id="XP_064765400.1">
    <property type="nucleotide sequence ID" value="XM_064914369.1"/>
</dbReference>
<dbReference type="Proteomes" id="UP001498771">
    <property type="component" value="Unassembled WGS sequence"/>
</dbReference>
<comment type="caution">
    <text evidence="7">The sequence shown here is derived from an EMBL/GenBank/DDBJ whole genome shotgun (WGS) entry which is preliminary data.</text>
</comment>
<sequence length="287" mass="31894">MSASNNTADREAKLQRNPHGDFNAVEKSRPEFEEDVEFHYTRTKDIEWVPGSGATSDDWKKHKKIAVDPYAEGRDPLNNYKLLIAGIVPRPIGFVSTESKAGIRNLAPFSYTTFVHHDPPIFCIGFASSVAAAKDTLANIMETGELTINIISEWFVEAANYTATNAPPEISEWDVSGLTPLASEKVKPPHVGESAFSVEAKLVTHHEWISKVTGKANGTLVIVEGVNFHIREDATNESFTTLDPKILKPISRLGGITYGRTTQAFEMLRPSWADEEKREEVKKILEK</sequence>